<dbReference type="Pfam" id="PF01676">
    <property type="entry name" value="Metalloenzyme"/>
    <property type="match status" value="1"/>
</dbReference>
<proteinExistence type="inferred from homology"/>
<keyword evidence="3 5" id="KW-0464">Manganese</keyword>
<evidence type="ECO:0000313" key="9">
    <source>
        <dbReference type="Proteomes" id="UP000017090"/>
    </source>
</evidence>
<dbReference type="GO" id="GO:0000287">
    <property type="term" value="F:magnesium ion binding"/>
    <property type="evidence" value="ECO:0007669"/>
    <property type="project" value="UniProtKB-UniRule"/>
</dbReference>
<dbReference type="PANTHER" id="PTHR21110:SF0">
    <property type="entry name" value="PHOSPHOPENTOMUTASE"/>
    <property type="match status" value="1"/>
</dbReference>
<feature type="binding site" evidence="5">
    <location>
        <position position="286"/>
    </location>
    <ligand>
        <name>Mn(2+)</name>
        <dbReference type="ChEBI" id="CHEBI:29035"/>
        <label>2</label>
    </ligand>
</feature>
<keyword evidence="2 5" id="KW-0479">Metal-binding</keyword>
<dbReference type="InterPro" id="IPR006124">
    <property type="entry name" value="Metalloenzyme"/>
</dbReference>
<dbReference type="NCBIfam" id="TIGR01696">
    <property type="entry name" value="deoB"/>
    <property type="match status" value="1"/>
</dbReference>
<evidence type="ECO:0000256" key="4">
    <source>
        <dbReference type="ARBA" id="ARBA00023235"/>
    </source>
</evidence>
<feature type="binding site" evidence="5">
    <location>
        <position position="339"/>
    </location>
    <ligand>
        <name>Mn(2+)</name>
        <dbReference type="ChEBI" id="CHEBI:29035"/>
        <label>2</label>
    </ligand>
</feature>
<evidence type="ECO:0000256" key="2">
    <source>
        <dbReference type="ARBA" id="ARBA00022723"/>
    </source>
</evidence>
<comment type="caution">
    <text evidence="8">The sequence shown here is derived from an EMBL/GenBank/DDBJ whole genome shotgun (WGS) entry which is preliminary data.</text>
</comment>
<dbReference type="InterPro" id="IPR024052">
    <property type="entry name" value="Phosphopentomutase_DeoB_cap_sf"/>
</dbReference>
<dbReference type="GO" id="GO:0006015">
    <property type="term" value="P:5-phosphoribose 1-diphosphate biosynthetic process"/>
    <property type="evidence" value="ECO:0007669"/>
    <property type="project" value="UniProtKB-UniPathway"/>
</dbReference>
<comment type="pathway">
    <text evidence="5">Carbohydrate degradation; 2-deoxy-D-ribose 1-phosphate degradation; D-glyceraldehyde 3-phosphate and acetaldehyde from 2-deoxy-alpha-D-ribose 1-phosphate: step 1/2.</text>
</comment>
<dbReference type="CDD" id="cd16009">
    <property type="entry name" value="PPM"/>
    <property type="match status" value="1"/>
</dbReference>
<keyword evidence="5" id="KW-0963">Cytoplasm</keyword>
<feature type="binding site" evidence="5">
    <location>
        <position position="328"/>
    </location>
    <ligand>
        <name>Mn(2+)</name>
        <dbReference type="ChEBI" id="CHEBI:29035"/>
        <label>1</label>
    </ligand>
</feature>
<dbReference type="Gene3D" id="3.30.70.1250">
    <property type="entry name" value="Phosphopentomutase"/>
    <property type="match status" value="1"/>
</dbReference>
<dbReference type="GO" id="GO:0030145">
    <property type="term" value="F:manganese ion binding"/>
    <property type="evidence" value="ECO:0007669"/>
    <property type="project" value="UniProtKB-UniRule"/>
</dbReference>
<comment type="cofactor">
    <cofactor evidence="5">
        <name>Mn(2+)</name>
        <dbReference type="ChEBI" id="CHEBI:29035"/>
    </cofactor>
    <text evidence="5">Binds 2 manganese ions.</text>
</comment>
<evidence type="ECO:0000313" key="8">
    <source>
        <dbReference type="EMBL" id="ERT57112.1"/>
    </source>
</evidence>
<name>U7UCF3_9FIRM</name>
<comment type="subcellular location">
    <subcellularLocation>
        <location evidence="5">Cytoplasm</location>
    </subcellularLocation>
</comment>
<organism evidence="8 9">
    <name type="scientific">Megasphaera vaginalis</name>
    <name type="common">ex Srinivasan et al. 2021</name>
    <dbReference type="NCBI Taxonomy" id="1111454"/>
    <lineage>
        <taxon>Bacteria</taxon>
        <taxon>Bacillati</taxon>
        <taxon>Bacillota</taxon>
        <taxon>Negativicutes</taxon>
        <taxon>Veillonellales</taxon>
        <taxon>Veillonellaceae</taxon>
        <taxon>Megasphaera</taxon>
    </lineage>
</organism>
<dbReference type="PATRIC" id="fig|1111454.3.peg.2006"/>
<dbReference type="GO" id="GO:0005829">
    <property type="term" value="C:cytosol"/>
    <property type="evidence" value="ECO:0007669"/>
    <property type="project" value="TreeGrafter"/>
</dbReference>
<dbReference type="GO" id="GO:0008973">
    <property type="term" value="F:phosphopentomutase activity"/>
    <property type="evidence" value="ECO:0007669"/>
    <property type="project" value="UniProtKB-UniRule"/>
</dbReference>
<comment type="catalytic activity">
    <reaction evidence="5">
        <text>alpha-D-ribose 1-phosphate = D-ribose 5-phosphate</text>
        <dbReference type="Rhea" id="RHEA:18793"/>
        <dbReference type="ChEBI" id="CHEBI:57720"/>
        <dbReference type="ChEBI" id="CHEBI:78346"/>
        <dbReference type="EC" id="5.4.2.7"/>
    </reaction>
</comment>
<feature type="binding site" evidence="5">
    <location>
        <position position="327"/>
    </location>
    <ligand>
        <name>Mn(2+)</name>
        <dbReference type="ChEBI" id="CHEBI:29035"/>
        <label>1</label>
    </ligand>
</feature>
<evidence type="ECO:0000256" key="3">
    <source>
        <dbReference type="ARBA" id="ARBA00023211"/>
    </source>
</evidence>
<dbReference type="Gene3D" id="3.40.720.10">
    <property type="entry name" value="Alkaline Phosphatase, subunit A"/>
    <property type="match status" value="1"/>
</dbReference>
<dbReference type="EC" id="5.4.2.7" evidence="5 6"/>
<feature type="binding site" evidence="5">
    <location>
        <position position="12"/>
    </location>
    <ligand>
        <name>Mn(2+)</name>
        <dbReference type="ChEBI" id="CHEBI:29035"/>
        <label>1</label>
    </ligand>
</feature>
<dbReference type="SUPFAM" id="SSF143856">
    <property type="entry name" value="DeoB insert domain-like"/>
    <property type="match status" value="1"/>
</dbReference>
<accession>U7UCF3</accession>
<dbReference type="PANTHER" id="PTHR21110">
    <property type="entry name" value="PHOSPHOPENTOMUTASE"/>
    <property type="match status" value="1"/>
</dbReference>
<keyword evidence="9" id="KW-1185">Reference proteome</keyword>
<gene>
    <name evidence="5 8" type="primary">deoB</name>
    <name evidence="8" type="ORF">HMPREF1250_1716</name>
</gene>
<dbReference type="InterPro" id="IPR010045">
    <property type="entry name" value="DeoB"/>
</dbReference>
<evidence type="ECO:0000256" key="5">
    <source>
        <dbReference type="HAMAP-Rule" id="MF_00740"/>
    </source>
</evidence>
<evidence type="ECO:0000256" key="6">
    <source>
        <dbReference type="NCBIfam" id="TIGR01696"/>
    </source>
</evidence>
<reference evidence="8 9" key="1">
    <citation type="submission" date="2013-09" db="EMBL/GenBank/DDBJ databases">
        <authorList>
            <person name="Durkin A.S."/>
            <person name="Haft D.R."/>
            <person name="McCorrison J."/>
            <person name="Torralba M."/>
            <person name="Gillis M."/>
            <person name="Haft D.H."/>
            <person name="Methe B."/>
            <person name="Sutton G."/>
            <person name="Nelson K.E."/>
        </authorList>
    </citation>
    <scope>NUCLEOTIDE SEQUENCE [LARGE SCALE GENOMIC DNA]</scope>
    <source>
        <strain evidence="8 9">BV3C16-1</strain>
    </source>
</reference>
<evidence type="ECO:0000259" key="7">
    <source>
        <dbReference type="Pfam" id="PF01676"/>
    </source>
</evidence>
<dbReference type="AlphaFoldDB" id="U7UCF3"/>
<sequence length="392" mass="43407">MRFKRIIVIVMDSVGAGSAPDAAAFGDVGADTLGHIDAAVPGGLKLPHLRRLGLGKIAAIHHEDSRICGSYGVMEEISAGKDTTSGHWEFMGNPVDTPFPVFEKAFPPDLLRAFKEKTGCDYIGNEVASGTEIIERLGPAHFRTKAPIIYTSADSVFQIAAHTEVIPLAELYRICDLTRREVCIGAYEVGRVIARPFTGRQGAFVRTGDRRDYSRMPKRKMVFSYLKEKGYDVVGVGKIGDIYAHVDLTETYHTADNHEDMTVLTRQLSAHRRREGLFMANFVDFDSQFGHRRDPAGYARCLETFDVMLGTFLAQMTSDELLIITADHGNDPTWKGTDHTRERVPLVVYSPALQGGVDLGIRSTYADLGQTVMENFAAGVLPFGKSFWRELR</sequence>
<dbReference type="GO" id="GO:0006018">
    <property type="term" value="P:2-deoxyribose 1-phosphate catabolic process"/>
    <property type="evidence" value="ECO:0007669"/>
    <property type="project" value="UniProtKB-UniRule"/>
</dbReference>
<dbReference type="GO" id="GO:0009117">
    <property type="term" value="P:nucleotide metabolic process"/>
    <property type="evidence" value="ECO:0007669"/>
    <property type="project" value="UniProtKB-UniRule"/>
</dbReference>
<dbReference type="HAMAP" id="MF_00740">
    <property type="entry name" value="Phosphopentomut"/>
    <property type="match status" value="1"/>
</dbReference>
<dbReference type="SUPFAM" id="SSF53649">
    <property type="entry name" value="Alkaline phosphatase-like"/>
    <property type="match status" value="1"/>
</dbReference>
<protein>
    <recommendedName>
        <fullName evidence="5 6">Phosphopentomutase</fullName>
        <ecNumber evidence="5 6">5.4.2.7</ecNumber>
    </recommendedName>
    <alternativeName>
        <fullName evidence="5">Phosphodeoxyribomutase</fullName>
    </alternativeName>
</protein>
<dbReference type="Proteomes" id="UP000017090">
    <property type="component" value="Unassembled WGS sequence"/>
</dbReference>
<comment type="catalytic activity">
    <reaction evidence="5">
        <text>2-deoxy-alpha-D-ribose 1-phosphate = 2-deoxy-D-ribose 5-phosphate</text>
        <dbReference type="Rhea" id="RHEA:27658"/>
        <dbReference type="ChEBI" id="CHEBI:57259"/>
        <dbReference type="ChEBI" id="CHEBI:62877"/>
        <dbReference type="EC" id="5.4.2.7"/>
    </reaction>
</comment>
<dbReference type="OrthoDB" id="9769930at2"/>
<feature type="domain" description="Metalloenzyme" evidence="7">
    <location>
        <begin position="4"/>
        <end position="377"/>
    </location>
</feature>
<dbReference type="PIRSF" id="PIRSF001491">
    <property type="entry name" value="Ppentomutase"/>
    <property type="match status" value="1"/>
</dbReference>
<dbReference type="UniPathway" id="UPA00087">
    <property type="reaction ID" value="UER00173"/>
</dbReference>
<dbReference type="RefSeq" id="WP_023054419.1">
    <property type="nucleotide sequence ID" value="NZ_AWXA01000053.1"/>
</dbReference>
<dbReference type="EMBL" id="AWXA01000053">
    <property type="protein sequence ID" value="ERT57112.1"/>
    <property type="molecule type" value="Genomic_DNA"/>
</dbReference>
<comment type="similarity">
    <text evidence="1 5">Belongs to the phosphopentomutase family.</text>
</comment>
<feature type="binding site" evidence="5">
    <location>
        <position position="291"/>
    </location>
    <ligand>
        <name>Mn(2+)</name>
        <dbReference type="ChEBI" id="CHEBI:29035"/>
        <label>2</label>
    </ligand>
</feature>
<comment type="function">
    <text evidence="5">Isomerase that catalyzes the conversion of deoxy-ribose 1-phosphate (dRib-1-P) and ribose 1-phosphate (Rib-1-P) to deoxy-ribose 5-phosphate (dRib-5-P) and ribose 5-phosphate (Rib-5-P), respectively.</text>
</comment>
<evidence type="ECO:0000256" key="1">
    <source>
        <dbReference type="ARBA" id="ARBA00010373"/>
    </source>
</evidence>
<dbReference type="GO" id="GO:0043094">
    <property type="term" value="P:metabolic compound salvage"/>
    <property type="evidence" value="ECO:0007669"/>
    <property type="project" value="UniProtKB-UniRule"/>
</dbReference>
<dbReference type="NCBIfam" id="NF003766">
    <property type="entry name" value="PRK05362.1"/>
    <property type="match status" value="1"/>
</dbReference>
<keyword evidence="4 5" id="KW-0413">Isomerase</keyword>
<dbReference type="STRING" id="1111454.HMPREF1250_1716"/>
<dbReference type="InterPro" id="IPR017850">
    <property type="entry name" value="Alkaline_phosphatase_core_sf"/>
</dbReference>
<dbReference type="eggNOG" id="COG1015">
    <property type="taxonomic scope" value="Bacteria"/>
</dbReference>